<evidence type="ECO:0000313" key="4">
    <source>
        <dbReference type="Proteomes" id="UP000580856"/>
    </source>
</evidence>
<name>A0A846QW52_9BACT</name>
<gene>
    <name evidence="3" type="ORF">GGQ74_003046</name>
</gene>
<accession>A0A846QW52</accession>
<protein>
    <submittedName>
        <fullName evidence="3">23S rRNA pseudouridine1911/1915/1917 synthase</fullName>
        <ecNumber evidence="3">5.4.99.23</ecNumber>
    </submittedName>
</protein>
<dbReference type="EC" id="5.4.99.23" evidence="3"/>
<dbReference type="CDD" id="cd02869">
    <property type="entry name" value="PseudoU_synth_RluA_like"/>
    <property type="match status" value="1"/>
</dbReference>
<organism evidence="3 4">
    <name type="scientific">Desulfobaculum xiamenense</name>
    <dbReference type="NCBI Taxonomy" id="995050"/>
    <lineage>
        <taxon>Bacteria</taxon>
        <taxon>Pseudomonadati</taxon>
        <taxon>Thermodesulfobacteriota</taxon>
        <taxon>Desulfovibrionia</taxon>
        <taxon>Desulfovibrionales</taxon>
        <taxon>Desulfovibrionaceae</taxon>
        <taxon>Desulfobaculum</taxon>
    </lineage>
</organism>
<dbReference type="InterPro" id="IPR006145">
    <property type="entry name" value="PsdUridine_synth_RsuA/RluA"/>
</dbReference>
<dbReference type="PANTHER" id="PTHR21600">
    <property type="entry name" value="MITOCHONDRIAL RNA PSEUDOURIDINE SYNTHASE"/>
    <property type="match status" value="1"/>
</dbReference>
<sequence>MPDAPLRERRRLWELGAVRVDGVPRPKGYRVRTGQRIEIDDAADAMDRQDMSVPDGVRVVAQRTGYMAALFKPAGVHTENIAGRPVPSVENALPLFWPGREATLVNRLDFLTSGIVLVALSPTAGEEYRELEDEGRVSKAYLAVLHGRVESEFVVRRRLDMARRKVVRVLDEDDDNPVRATSVRPLGEVGTDRTLVLAEIAKGARHQIRAHCASAGHPIVGDLVYGAAEEGERLYLHHWRVSLPDFEARVAPDWPEWTGWATLLDSYAR</sequence>
<feature type="domain" description="Pseudouridine synthase RsuA/RluA-like" evidence="2">
    <location>
        <begin position="70"/>
        <end position="214"/>
    </location>
</feature>
<dbReference type="Pfam" id="PF00849">
    <property type="entry name" value="PseudoU_synth_2"/>
    <property type="match status" value="1"/>
</dbReference>
<dbReference type="Proteomes" id="UP000580856">
    <property type="component" value="Unassembled WGS sequence"/>
</dbReference>
<dbReference type="PANTHER" id="PTHR21600:SF87">
    <property type="entry name" value="RNA PSEUDOURIDYLATE SYNTHASE DOMAIN-CONTAINING PROTEIN 1"/>
    <property type="match status" value="1"/>
</dbReference>
<evidence type="ECO:0000313" key="3">
    <source>
        <dbReference type="EMBL" id="NJB69344.1"/>
    </source>
</evidence>
<dbReference type="InterPro" id="IPR020103">
    <property type="entry name" value="PsdUridine_synth_cat_dom_sf"/>
</dbReference>
<evidence type="ECO:0000259" key="2">
    <source>
        <dbReference type="Pfam" id="PF00849"/>
    </source>
</evidence>
<comment type="caution">
    <text evidence="3">The sequence shown here is derived from an EMBL/GenBank/DDBJ whole genome shotgun (WGS) entry which is preliminary data.</text>
</comment>
<dbReference type="EMBL" id="JAATJA010000005">
    <property type="protein sequence ID" value="NJB69344.1"/>
    <property type="molecule type" value="Genomic_DNA"/>
</dbReference>
<dbReference type="RefSeq" id="WP_245168328.1">
    <property type="nucleotide sequence ID" value="NZ_JAATJA010000005.1"/>
</dbReference>
<dbReference type="SUPFAM" id="SSF55120">
    <property type="entry name" value="Pseudouridine synthase"/>
    <property type="match status" value="1"/>
</dbReference>
<dbReference type="AlphaFoldDB" id="A0A846QW52"/>
<dbReference type="PROSITE" id="PS01129">
    <property type="entry name" value="PSI_RLU"/>
    <property type="match status" value="1"/>
</dbReference>
<proteinExistence type="inferred from homology"/>
<comment type="similarity">
    <text evidence="1">Belongs to the pseudouridine synthase RluA family.</text>
</comment>
<reference evidence="3 4" key="1">
    <citation type="submission" date="2020-03" db="EMBL/GenBank/DDBJ databases">
        <title>Genomic Encyclopedia of Type Strains, Phase IV (KMG-IV): sequencing the most valuable type-strain genomes for metagenomic binning, comparative biology and taxonomic classification.</title>
        <authorList>
            <person name="Goeker M."/>
        </authorList>
    </citation>
    <scope>NUCLEOTIDE SEQUENCE [LARGE SCALE GENOMIC DNA]</scope>
    <source>
        <strain evidence="3 4">DSM 24233</strain>
    </source>
</reference>
<keyword evidence="4" id="KW-1185">Reference proteome</keyword>
<dbReference type="GO" id="GO:0000455">
    <property type="term" value="P:enzyme-directed rRNA pseudouridine synthesis"/>
    <property type="evidence" value="ECO:0007669"/>
    <property type="project" value="TreeGrafter"/>
</dbReference>
<dbReference type="GO" id="GO:0160140">
    <property type="term" value="F:23S rRNA pseudouridine(1911/1915/1917) synthase activity"/>
    <property type="evidence" value="ECO:0007669"/>
    <property type="project" value="UniProtKB-EC"/>
</dbReference>
<dbReference type="InterPro" id="IPR006224">
    <property type="entry name" value="PsdUridine_synth_RluA-like_CS"/>
</dbReference>
<dbReference type="InterPro" id="IPR050188">
    <property type="entry name" value="RluA_PseudoU_synthase"/>
</dbReference>
<dbReference type="GO" id="GO:0003723">
    <property type="term" value="F:RNA binding"/>
    <property type="evidence" value="ECO:0007669"/>
    <property type="project" value="InterPro"/>
</dbReference>
<evidence type="ECO:0000256" key="1">
    <source>
        <dbReference type="ARBA" id="ARBA00010876"/>
    </source>
</evidence>
<dbReference type="Gene3D" id="3.30.2350.10">
    <property type="entry name" value="Pseudouridine synthase"/>
    <property type="match status" value="1"/>
</dbReference>
<keyword evidence="3" id="KW-0413">Isomerase</keyword>